<feature type="signal peptide" evidence="1">
    <location>
        <begin position="1"/>
        <end position="15"/>
    </location>
</feature>
<evidence type="ECO:0000313" key="2">
    <source>
        <dbReference type="EMBL" id="CEO56075.1"/>
    </source>
</evidence>
<name>A0A0B7KMI2_BIOOC</name>
<sequence length="330" mass="37036">MALFVLPICWTDLHAQLLGVKCEELPTCDTPQPMISLAMPPSLGHLNPSNTIITLNNALACILLPDPMHPILTSNAVKIALMTLWPKAFSEPHYLPEFYLYFRGLVYRNAVPAQILWTFPSDEAKSSSSSFRSVSARPAKSSNVSTQFPPNQSPANLPMICYIGKTQLASVRNNSFRLACGPGRSWNDPMFRLQQLRGRMLVPSNSDHDAHFVGVFLGMAQKHFYPSLRITSRRDLRISPEILTYDTDTLEFIVYTGYVTKEVLEKFHDLFKAPLDDDDAAVSGLKIEYTRVPIWPILGLRERLGKALGQEVVGAFNPGEIETWEKERGE</sequence>
<organism evidence="2">
    <name type="scientific">Bionectria ochroleuca</name>
    <name type="common">Gliocladium roseum</name>
    <dbReference type="NCBI Taxonomy" id="29856"/>
    <lineage>
        <taxon>Eukaryota</taxon>
        <taxon>Fungi</taxon>
        <taxon>Dikarya</taxon>
        <taxon>Ascomycota</taxon>
        <taxon>Pezizomycotina</taxon>
        <taxon>Sordariomycetes</taxon>
        <taxon>Hypocreomycetidae</taxon>
        <taxon>Hypocreales</taxon>
        <taxon>Bionectriaceae</taxon>
        <taxon>Clonostachys</taxon>
    </lineage>
</organism>
<dbReference type="AlphaFoldDB" id="A0A0B7KMI2"/>
<proteinExistence type="predicted"/>
<keyword evidence="1" id="KW-0732">Signal</keyword>
<protein>
    <submittedName>
        <fullName evidence="2">Uncharacterized protein</fullName>
    </submittedName>
</protein>
<feature type="chain" id="PRO_5012158496" evidence="1">
    <location>
        <begin position="16"/>
        <end position="330"/>
    </location>
</feature>
<reference evidence="2" key="1">
    <citation type="submission" date="2015-01" db="EMBL/GenBank/DDBJ databases">
        <authorList>
            <person name="Durling Mikael"/>
        </authorList>
    </citation>
    <scope>NUCLEOTIDE SEQUENCE</scope>
</reference>
<accession>A0A0B7KMI2</accession>
<dbReference type="EMBL" id="CDPU01000060">
    <property type="protein sequence ID" value="CEO56075.1"/>
    <property type="molecule type" value="Genomic_DNA"/>
</dbReference>
<gene>
    <name evidence="2" type="ORF">BN869_000012133_1</name>
</gene>
<evidence type="ECO:0000256" key="1">
    <source>
        <dbReference type="SAM" id="SignalP"/>
    </source>
</evidence>